<gene>
    <name evidence="1" type="ORF">F5144DRAFT_617471</name>
</gene>
<name>A0ACB7PN74_9PEZI</name>
<organism evidence="1 2">
    <name type="scientific">Chaetomium tenue</name>
    <dbReference type="NCBI Taxonomy" id="1854479"/>
    <lineage>
        <taxon>Eukaryota</taxon>
        <taxon>Fungi</taxon>
        <taxon>Dikarya</taxon>
        <taxon>Ascomycota</taxon>
        <taxon>Pezizomycotina</taxon>
        <taxon>Sordariomycetes</taxon>
        <taxon>Sordariomycetidae</taxon>
        <taxon>Sordariales</taxon>
        <taxon>Chaetomiaceae</taxon>
        <taxon>Chaetomium</taxon>
    </lineage>
</organism>
<proteinExistence type="predicted"/>
<sequence length="424" mass="46426">MAAAATKNIQLALALPTRLRTFLARYPPASILPAGADPETHKTGYQEDTPNPFRPLRHPVTGKWHDPKYSLRRQAELVKMARKHGVEELLPEGPKSTEVRLRKRVELGLRVKGTGVGQKVKGHKHERQLGVKYDGQEETGHVGHAGPHQGMEEGPFYKTNARDWLQILLTLPPKVRTNFSLQHHQLAQHPTPIQHPHTAKEAHLTMTPSNPNPTYYEILNLSPTTLTTQEETGGEPAAAALIKRAYRRALLNHHPDKKPHPPHHHSHHPNNPPSTTHPHTYTIDQISTAYATLSRRAQRQAYDTSLLLLRQQQSHSGAAGGGTGEAFQTGIETIDLDDLECDEGEGGDGGETQWYRSCRCGNPRGYYFTEADLEDAADLGEVCFAVVEENGDDVDAGGVGRQEGSSSGSGGKGGTSVGAEDGER</sequence>
<evidence type="ECO:0000313" key="2">
    <source>
        <dbReference type="Proteomes" id="UP000724584"/>
    </source>
</evidence>
<dbReference type="EMBL" id="JAGIZQ010000001">
    <property type="protein sequence ID" value="KAH6650662.1"/>
    <property type="molecule type" value="Genomic_DNA"/>
</dbReference>
<keyword evidence="2" id="KW-1185">Reference proteome</keyword>
<protein>
    <submittedName>
        <fullName evidence="1">Uncharacterized protein</fullName>
    </submittedName>
</protein>
<reference evidence="1 2" key="1">
    <citation type="journal article" date="2021" name="Nat. Commun.">
        <title>Genetic determinants of endophytism in the Arabidopsis root mycobiome.</title>
        <authorList>
            <person name="Mesny F."/>
            <person name="Miyauchi S."/>
            <person name="Thiergart T."/>
            <person name="Pickel B."/>
            <person name="Atanasova L."/>
            <person name="Karlsson M."/>
            <person name="Huettel B."/>
            <person name="Barry K.W."/>
            <person name="Haridas S."/>
            <person name="Chen C."/>
            <person name="Bauer D."/>
            <person name="Andreopoulos W."/>
            <person name="Pangilinan J."/>
            <person name="LaButti K."/>
            <person name="Riley R."/>
            <person name="Lipzen A."/>
            <person name="Clum A."/>
            <person name="Drula E."/>
            <person name="Henrissat B."/>
            <person name="Kohler A."/>
            <person name="Grigoriev I.V."/>
            <person name="Martin F.M."/>
            <person name="Hacquard S."/>
        </authorList>
    </citation>
    <scope>NUCLEOTIDE SEQUENCE [LARGE SCALE GENOMIC DNA]</scope>
    <source>
        <strain evidence="1 2">MPI-SDFR-AT-0079</strain>
    </source>
</reference>
<comment type="caution">
    <text evidence="1">The sequence shown here is derived from an EMBL/GenBank/DDBJ whole genome shotgun (WGS) entry which is preliminary data.</text>
</comment>
<accession>A0ACB7PN74</accession>
<dbReference type="Proteomes" id="UP000724584">
    <property type="component" value="Unassembled WGS sequence"/>
</dbReference>
<evidence type="ECO:0000313" key="1">
    <source>
        <dbReference type="EMBL" id="KAH6650662.1"/>
    </source>
</evidence>